<evidence type="ECO:0000256" key="3">
    <source>
        <dbReference type="RuleBase" id="RU000411"/>
    </source>
</evidence>
<evidence type="ECO:0000256" key="1">
    <source>
        <dbReference type="ARBA" id="ARBA00022690"/>
    </source>
</evidence>
<name>A0A6P7GCF9_DIAVI</name>
<feature type="domain" description="Serpin" evidence="5">
    <location>
        <begin position="69"/>
        <end position="561"/>
    </location>
</feature>
<evidence type="ECO:0000256" key="4">
    <source>
        <dbReference type="SAM" id="SignalP"/>
    </source>
</evidence>
<dbReference type="SMART" id="SM00093">
    <property type="entry name" value="SERPIN"/>
    <property type="match status" value="1"/>
</dbReference>
<protein>
    <submittedName>
        <fullName evidence="6">Serine protease inhibitor 28Dc-like</fullName>
    </submittedName>
</protein>
<organism evidence="6">
    <name type="scientific">Diabrotica virgifera virgifera</name>
    <name type="common">western corn rootworm</name>
    <dbReference type="NCBI Taxonomy" id="50390"/>
    <lineage>
        <taxon>Eukaryota</taxon>
        <taxon>Metazoa</taxon>
        <taxon>Ecdysozoa</taxon>
        <taxon>Arthropoda</taxon>
        <taxon>Hexapoda</taxon>
        <taxon>Insecta</taxon>
        <taxon>Pterygota</taxon>
        <taxon>Neoptera</taxon>
        <taxon>Endopterygota</taxon>
        <taxon>Coleoptera</taxon>
        <taxon>Polyphaga</taxon>
        <taxon>Cucujiformia</taxon>
        <taxon>Chrysomeloidea</taxon>
        <taxon>Chrysomelidae</taxon>
        <taxon>Galerucinae</taxon>
        <taxon>Diabroticina</taxon>
        <taxon>Diabroticites</taxon>
        <taxon>Diabrotica</taxon>
    </lineage>
</organism>
<dbReference type="Gene3D" id="3.30.497.10">
    <property type="entry name" value="Antithrombin, subunit I, domain 2"/>
    <property type="match status" value="4"/>
</dbReference>
<dbReference type="OrthoDB" id="9518664at2759"/>
<dbReference type="FunCoup" id="A0A6P7GCF9">
    <property type="interactions" value="58"/>
</dbReference>
<comment type="similarity">
    <text evidence="3">Belongs to the serpin family.</text>
</comment>
<proteinExistence type="inferred from homology"/>
<dbReference type="InterPro" id="IPR036186">
    <property type="entry name" value="Serpin_sf"/>
</dbReference>
<keyword evidence="2 6" id="KW-0722">Serine protease inhibitor</keyword>
<dbReference type="PANTHER" id="PTHR11461:SF342">
    <property type="entry name" value="SERINE PROTEASE INHIBITOR 28DC"/>
    <property type="match status" value="1"/>
</dbReference>
<dbReference type="Pfam" id="PF00079">
    <property type="entry name" value="Serpin"/>
    <property type="match status" value="4"/>
</dbReference>
<dbReference type="SUPFAM" id="SSF56574">
    <property type="entry name" value="Serpins"/>
    <property type="match status" value="3"/>
</dbReference>
<evidence type="ECO:0000259" key="5">
    <source>
        <dbReference type="SMART" id="SM00093"/>
    </source>
</evidence>
<reference evidence="6" key="1">
    <citation type="submission" date="2025-08" db="UniProtKB">
        <authorList>
            <consortium name="RefSeq"/>
        </authorList>
    </citation>
    <scope>IDENTIFICATION</scope>
    <source>
        <tissue evidence="6">Whole insect</tissue>
    </source>
</reference>
<accession>A0A6P7GCF9</accession>
<dbReference type="GO" id="GO:0045861">
    <property type="term" value="P:negative regulation of proteolysis"/>
    <property type="evidence" value="ECO:0007669"/>
    <property type="project" value="UniProtKB-ARBA"/>
</dbReference>
<dbReference type="Gene3D" id="2.30.39.10">
    <property type="entry name" value="Alpha-1-antitrypsin, domain 1"/>
    <property type="match status" value="2"/>
</dbReference>
<dbReference type="InterPro" id="IPR000215">
    <property type="entry name" value="Serpin_fam"/>
</dbReference>
<dbReference type="FunFam" id="2.30.39.10:FF:000035">
    <property type="entry name" value="Serine protease inhibitor (serpin) 16"/>
    <property type="match status" value="2"/>
</dbReference>
<evidence type="ECO:0000256" key="2">
    <source>
        <dbReference type="ARBA" id="ARBA00022900"/>
    </source>
</evidence>
<gene>
    <name evidence="6" type="primary">LOC114337971</name>
</gene>
<feature type="chain" id="PRO_5027981733" evidence="4">
    <location>
        <begin position="20"/>
        <end position="900"/>
    </location>
</feature>
<feature type="signal peptide" evidence="4">
    <location>
        <begin position="1"/>
        <end position="19"/>
    </location>
</feature>
<dbReference type="InterPro" id="IPR042185">
    <property type="entry name" value="Serpin_sf_2"/>
</dbReference>
<dbReference type="InParanoid" id="A0A6P7GCF9"/>
<dbReference type="InterPro" id="IPR042178">
    <property type="entry name" value="Serpin_sf_1"/>
</dbReference>
<dbReference type="RefSeq" id="XP_028144357.1">
    <property type="nucleotide sequence ID" value="XM_028288556.1"/>
</dbReference>
<evidence type="ECO:0000313" key="6">
    <source>
        <dbReference type="RefSeq" id="XP_028144357.1"/>
    </source>
</evidence>
<dbReference type="PANTHER" id="PTHR11461">
    <property type="entry name" value="SERINE PROTEASE INHIBITOR, SERPIN"/>
    <property type="match status" value="1"/>
</dbReference>
<keyword evidence="1 6" id="KW-0646">Protease inhibitor</keyword>
<sequence length="900" mass="101310">MARLTPAIILLSLSTLVAAQLDSSIHFPGDSSFPASSLQQAVGSPYENYVDLVIARGINKLCLEINQKYQETNGLIKVDNTVFSPINIAGALALLLLGSNGQTFKELATVLGLATGLDIENNSERVHEHLGQILRRIEERPYSVGEDEQQINFANAIFVQESFPIRKIYKETADSLYKFEIFNLNFEREPVKAQKYVNAWVSDRTVGKIKDILSEPPLPSTKIILASAMYFKAKWEIPFLGEGVTQRRRFYPNGRKSPSEFDVESMSNAGEFPYLKDTRLGCEILGLPYKGNKTVFYIIMPFESSVQKLKDFQNRIREADLESLADRTVYRKALVSFPKMTVESTLDLNPILTKLNVRSLFDPESAQLGLISPTTANIRTTQLRPVPQGTAQLNPLRPFPSNPNNVIIFNRSGQPGNCSNTFGNTNNTTPCKDRMEDTKGEAKVINKTGDKIGSRVARNISNRKTKRTIMRSGENIDNLRHLLDQQPAYNSYQNPGLYADRIIHKIFLQITEEGTEAAATTAVLLIKSYSSISFRVDVPFIFFMRHEDTKTILFWGSVERPTPYFNTSSQISNMPNRRPFYPNGRKSPSEFEVEMMAVGAEFPYFRDSKLGCEILGLPYKGNKTVFYIIMPFDSSVQKLKEFEDRITEMDLETLAEKAIYKKALVSFPKMTLESTLNMKSVLAKLNITNLFNPVTANLGLISAGPDNIPFKRNPHEKSEINPLTPNQDPDDVIIFNKSGNPVNCSGIFDNSTNITTCEETVVDAKGEHKVIYKKFGDKIGRRIEKSMSNEKPIKNSRKPFSNSRDTIDNLRHLINKQSADNNYLNPGLYADKVIHKVFLQVTEAGTEAAATTIVALPRSYSSIGFRVDVPFIFFMRHESTKTILFWGSVEKPTPYFKTSS</sequence>
<dbReference type="GO" id="GO:0004867">
    <property type="term" value="F:serine-type endopeptidase inhibitor activity"/>
    <property type="evidence" value="ECO:0007669"/>
    <property type="project" value="UniProtKB-KW"/>
</dbReference>
<dbReference type="AlphaFoldDB" id="A0A6P7GCF9"/>
<dbReference type="InterPro" id="IPR023796">
    <property type="entry name" value="Serpin_dom"/>
</dbReference>
<dbReference type="GO" id="GO:0005615">
    <property type="term" value="C:extracellular space"/>
    <property type="evidence" value="ECO:0007669"/>
    <property type="project" value="InterPro"/>
</dbReference>
<keyword evidence="4" id="KW-0732">Signal</keyword>